<protein>
    <submittedName>
        <fullName evidence="2">Uncharacterized protein</fullName>
    </submittedName>
</protein>
<evidence type="ECO:0000256" key="1">
    <source>
        <dbReference type="SAM" id="SignalP"/>
    </source>
</evidence>
<accession>A0AAD7BD52</accession>
<keyword evidence="3" id="KW-1185">Reference proteome</keyword>
<keyword evidence="1" id="KW-0732">Signal</keyword>
<evidence type="ECO:0000313" key="2">
    <source>
        <dbReference type="EMBL" id="KAJ7617106.1"/>
    </source>
</evidence>
<dbReference type="AlphaFoldDB" id="A0AAD7BD52"/>
<organism evidence="2 3">
    <name type="scientific">Roridomyces roridus</name>
    <dbReference type="NCBI Taxonomy" id="1738132"/>
    <lineage>
        <taxon>Eukaryota</taxon>
        <taxon>Fungi</taxon>
        <taxon>Dikarya</taxon>
        <taxon>Basidiomycota</taxon>
        <taxon>Agaricomycotina</taxon>
        <taxon>Agaricomycetes</taxon>
        <taxon>Agaricomycetidae</taxon>
        <taxon>Agaricales</taxon>
        <taxon>Marasmiineae</taxon>
        <taxon>Mycenaceae</taxon>
        <taxon>Roridomyces</taxon>
    </lineage>
</organism>
<sequence length="159" mass="17437">MFFKLDLLSKAVLLLALTQAVVSTPASLQARVGESPQLTDWHIHRVVPGSESEPLLWLLTKLCGAAVEVVLLGCGLVPVRCFKAKEYRAGATYLVAEQDPEIYSHTSGCFRITVGSLPWTRLKDNGKELGCKCTRRLPFVHKPARTDHRMGHLSQGSAA</sequence>
<evidence type="ECO:0000313" key="3">
    <source>
        <dbReference type="Proteomes" id="UP001221142"/>
    </source>
</evidence>
<dbReference type="EMBL" id="JARKIF010000021">
    <property type="protein sequence ID" value="KAJ7617106.1"/>
    <property type="molecule type" value="Genomic_DNA"/>
</dbReference>
<gene>
    <name evidence="2" type="ORF">FB45DRAFT_872585</name>
</gene>
<feature type="signal peptide" evidence="1">
    <location>
        <begin position="1"/>
        <end position="23"/>
    </location>
</feature>
<dbReference type="Proteomes" id="UP001221142">
    <property type="component" value="Unassembled WGS sequence"/>
</dbReference>
<proteinExistence type="predicted"/>
<reference evidence="2" key="1">
    <citation type="submission" date="2023-03" db="EMBL/GenBank/DDBJ databases">
        <title>Massive genome expansion in bonnet fungi (Mycena s.s.) driven by repeated elements and novel gene families across ecological guilds.</title>
        <authorList>
            <consortium name="Lawrence Berkeley National Laboratory"/>
            <person name="Harder C.B."/>
            <person name="Miyauchi S."/>
            <person name="Viragh M."/>
            <person name="Kuo A."/>
            <person name="Thoen E."/>
            <person name="Andreopoulos B."/>
            <person name="Lu D."/>
            <person name="Skrede I."/>
            <person name="Drula E."/>
            <person name="Henrissat B."/>
            <person name="Morin E."/>
            <person name="Kohler A."/>
            <person name="Barry K."/>
            <person name="LaButti K."/>
            <person name="Morin E."/>
            <person name="Salamov A."/>
            <person name="Lipzen A."/>
            <person name="Mereny Z."/>
            <person name="Hegedus B."/>
            <person name="Baldrian P."/>
            <person name="Stursova M."/>
            <person name="Weitz H."/>
            <person name="Taylor A."/>
            <person name="Grigoriev I.V."/>
            <person name="Nagy L.G."/>
            <person name="Martin F."/>
            <person name="Kauserud H."/>
        </authorList>
    </citation>
    <scope>NUCLEOTIDE SEQUENCE</scope>
    <source>
        <strain evidence="2">9284</strain>
    </source>
</reference>
<feature type="chain" id="PRO_5042035126" evidence="1">
    <location>
        <begin position="24"/>
        <end position="159"/>
    </location>
</feature>
<name>A0AAD7BD52_9AGAR</name>
<comment type="caution">
    <text evidence="2">The sequence shown here is derived from an EMBL/GenBank/DDBJ whole genome shotgun (WGS) entry which is preliminary data.</text>
</comment>